<keyword evidence="3" id="KW-1185">Reference proteome</keyword>
<feature type="transmembrane region" description="Helical" evidence="1">
    <location>
        <begin position="30"/>
        <end position="51"/>
    </location>
</feature>
<dbReference type="Proteomes" id="UP001634393">
    <property type="component" value="Unassembled WGS sequence"/>
</dbReference>
<accession>A0ABD3S473</accession>
<reference evidence="2 3" key="1">
    <citation type="submission" date="2024-12" db="EMBL/GenBank/DDBJ databases">
        <title>The unique morphological basis and parallel evolutionary history of personate flowers in Penstemon.</title>
        <authorList>
            <person name="Depatie T.H."/>
            <person name="Wessinger C.A."/>
        </authorList>
    </citation>
    <scope>NUCLEOTIDE SEQUENCE [LARGE SCALE GENOMIC DNA]</scope>
    <source>
        <strain evidence="2">WTNN_2</strain>
        <tissue evidence="2">Leaf</tissue>
    </source>
</reference>
<comment type="caution">
    <text evidence="2">The sequence shown here is derived from an EMBL/GenBank/DDBJ whole genome shotgun (WGS) entry which is preliminary data.</text>
</comment>
<dbReference type="AlphaFoldDB" id="A0ABD3S473"/>
<evidence type="ECO:0000313" key="2">
    <source>
        <dbReference type="EMBL" id="KAL3819269.1"/>
    </source>
</evidence>
<keyword evidence="1" id="KW-1133">Transmembrane helix</keyword>
<keyword evidence="1" id="KW-0472">Membrane</keyword>
<organism evidence="2 3">
    <name type="scientific">Penstemon smallii</name>
    <dbReference type="NCBI Taxonomy" id="265156"/>
    <lineage>
        <taxon>Eukaryota</taxon>
        <taxon>Viridiplantae</taxon>
        <taxon>Streptophyta</taxon>
        <taxon>Embryophyta</taxon>
        <taxon>Tracheophyta</taxon>
        <taxon>Spermatophyta</taxon>
        <taxon>Magnoliopsida</taxon>
        <taxon>eudicotyledons</taxon>
        <taxon>Gunneridae</taxon>
        <taxon>Pentapetalae</taxon>
        <taxon>asterids</taxon>
        <taxon>lamiids</taxon>
        <taxon>Lamiales</taxon>
        <taxon>Plantaginaceae</taxon>
        <taxon>Cheloneae</taxon>
        <taxon>Penstemon</taxon>
    </lineage>
</organism>
<dbReference type="EMBL" id="JBJXBP010000007">
    <property type="protein sequence ID" value="KAL3819269.1"/>
    <property type="molecule type" value="Genomic_DNA"/>
</dbReference>
<evidence type="ECO:0000256" key="1">
    <source>
        <dbReference type="SAM" id="Phobius"/>
    </source>
</evidence>
<evidence type="ECO:0000313" key="3">
    <source>
        <dbReference type="Proteomes" id="UP001634393"/>
    </source>
</evidence>
<keyword evidence="1" id="KW-0812">Transmembrane</keyword>
<name>A0ABD3S473_9LAMI</name>
<sequence>MQLGLKSTLYIIGPPYSNVSIAFEDRKQLLLGPTILGAKSLALLGVNAVGFGRVYMKKLTRPNTCGLPIFLNRTRVVIFINRPVRVEWVRAGGGRVGGLNGNNVIKS</sequence>
<protein>
    <submittedName>
        <fullName evidence="2">Uncharacterized protein</fullName>
    </submittedName>
</protein>
<proteinExistence type="predicted"/>
<gene>
    <name evidence="2" type="ORF">ACJIZ3_005174</name>
</gene>